<gene>
    <name evidence="1" type="ORF">PACLA_8A053197</name>
</gene>
<comment type="caution">
    <text evidence="1">The sequence shown here is derived from an EMBL/GenBank/DDBJ whole genome shotgun (WGS) entry which is preliminary data.</text>
</comment>
<dbReference type="EMBL" id="CACRXK020008108">
    <property type="protein sequence ID" value="CAB4013999.1"/>
    <property type="molecule type" value="Genomic_DNA"/>
</dbReference>
<evidence type="ECO:0000313" key="1">
    <source>
        <dbReference type="EMBL" id="CAB4013999.1"/>
    </source>
</evidence>
<evidence type="ECO:0000313" key="2">
    <source>
        <dbReference type="Proteomes" id="UP001152795"/>
    </source>
</evidence>
<proteinExistence type="predicted"/>
<keyword evidence="2" id="KW-1185">Reference proteome</keyword>
<dbReference type="AlphaFoldDB" id="A0A7D9IQC9"/>
<dbReference type="Proteomes" id="UP001152795">
    <property type="component" value="Unassembled WGS sequence"/>
</dbReference>
<dbReference type="OrthoDB" id="10312152at2759"/>
<reference evidence="1" key="1">
    <citation type="submission" date="2020-04" db="EMBL/GenBank/DDBJ databases">
        <authorList>
            <person name="Alioto T."/>
            <person name="Alioto T."/>
            <person name="Gomez Garrido J."/>
        </authorList>
    </citation>
    <scope>NUCLEOTIDE SEQUENCE</scope>
    <source>
        <strain evidence="1">A484AB</strain>
    </source>
</reference>
<organism evidence="1 2">
    <name type="scientific">Paramuricea clavata</name>
    <name type="common">Red gorgonian</name>
    <name type="synonym">Violescent sea-whip</name>
    <dbReference type="NCBI Taxonomy" id="317549"/>
    <lineage>
        <taxon>Eukaryota</taxon>
        <taxon>Metazoa</taxon>
        <taxon>Cnidaria</taxon>
        <taxon>Anthozoa</taxon>
        <taxon>Octocorallia</taxon>
        <taxon>Malacalcyonacea</taxon>
        <taxon>Plexauridae</taxon>
        <taxon>Paramuricea</taxon>
    </lineage>
</organism>
<dbReference type="Gene3D" id="2.60.120.1000">
    <property type="match status" value="1"/>
</dbReference>
<protein>
    <submittedName>
        <fullName evidence="1">Uncharacterized protein</fullName>
    </submittedName>
</protein>
<accession>A0A7D9IQC9</accession>
<name>A0A7D9IQC9_PARCT</name>
<sequence>MTWIHPLGSKENPAVSCKAILKRDRYAPSGTYYIKVNDTNLSGNAQNVYCIMRRSYNCPAGVTQVLKIDGRKNTFKYSSPLWTNKEMFKPENGRTGCDYTQTKLATYWSTPFESICVRMRRPNTWRIRSVKIDIKAKSLYDLIAPGKYTETTLNIKNSWKGLLYPYPSSLQTACTKQGINVYTKASGARIGIIGDEKSGCPDPDSYIGFGTEGSSCGRNADTSCGNEAGCGADQGDKHTQTMGYIYVY</sequence>